<dbReference type="EMBL" id="EU839994">
    <property type="protein sequence ID" value="ACI28854.1"/>
    <property type="molecule type" value="Genomic_DNA"/>
</dbReference>
<dbReference type="Pfam" id="PF03430">
    <property type="entry name" value="TATR"/>
    <property type="match status" value="1"/>
</dbReference>
<dbReference type="RefSeq" id="YP_002268183.1">
    <property type="nucleotide sequence ID" value="NC_011345.1"/>
</dbReference>
<dbReference type="Proteomes" id="UP000204251">
    <property type="component" value="Segment"/>
</dbReference>
<dbReference type="KEGG" id="vg:6965921"/>
<sequence>MHAPQPNYYAYKNQHGIRTPTREDLGSYLKFKPIPNAPKAVDQNLNTQAYELQYKSLMNTVDHINSVVAENFEVNTQDINQNLDLSFIDAINNDSIKPEDLVVNEGKLIVTEIPTRTTTLPTPPTSPPTKTYKGKGLGKGKGFGKGKVLYMKKRSYDTMNADDSDDDDEEEEEESESENETVPTAPIGKNRKNYAQSTPSASTSSSSLPLPLPSTSSSPESVSRTIIKPKTRGRYAKKMCVSSALKPVHVSKPSIGDPATEMLFRDIILDQQQSDERPENNRRFASHMLDTSHYMFIVTRPINADAKEKFTLQYINYVHSVYNEYTAHYMHHDRFVLVVTFERYRFMISYHLLLDLGVDIPLQDQFSEKKLADNNKNMCFFEEVKDFEFLSLLTNLFGLDKVYVQGKISLLLASIGEHKARSIHEHLTEMIADKSLFTLPFHMHKKEANPEELAKYDMSLYVEDIMKATNGLRFKTLPPLNFNKEYTRAEVLQGLAQLLSPWYNLKEPKDPKDKNSFTYKYGCIARQFYNTDDKGVNKLFKIKKESGSARLIENYLTACKERLDNHSFILVTTKSDERITIVKKGLEFLWITSVIKDIVVADLVKKYRRYNHYIFNLNTGNRKEINIRHNGMIKLLAYYTGGLITREELKSIACTKFECNFDYILYEKTKAKLSS</sequence>
<feature type="region of interest" description="Disordered" evidence="1">
    <location>
        <begin position="154"/>
        <end position="229"/>
    </location>
</feature>
<organism evidence="2 3">
    <name type="scientific">Agrotis ipsilon multiple nucleopolyhedrovirus</name>
    <dbReference type="NCBI Taxonomy" id="208013"/>
    <lineage>
        <taxon>Viruses</taxon>
        <taxon>Viruses incertae sedis</taxon>
        <taxon>Naldaviricetes</taxon>
        <taxon>Lefavirales</taxon>
        <taxon>Baculoviridae</taxon>
        <taxon>Alphabaculovirus</taxon>
        <taxon>Alphabaculovirus agipsilonis</taxon>
    </lineage>
</organism>
<protein>
    <submittedName>
        <fullName evidence="2">IE-1</fullName>
    </submittedName>
</protein>
<proteinExistence type="predicted"/>
<dbReference type="InterPro" id="IPR005092">
    <property type="entry name" value="TATR"/>
</dbReference>
<dbReference type="GeneID" id="6965921"/>
<evidence type="ECO:0000313" key="3">
    <source>
        <dbReference type="Proteomes" id="UP000204251"/>
    </source>
</evidence>
<feature type="region of interest" description="Disordered" evidence="1">
    <location>
        <begin position="115"/>
        <end position="138"/>
    </location>
</feature>
<name>B6D667_9ABAC</name>
<feature type="compositionally biased region" description="Low complexity" evidence="1">
    <location>
        <begin position="197"/>
        <end position="223"/>
    </location>
</feature>
<feature type="compositionally biased region" description="Acidic residues" evidence="1">
    <location>
        <begin position="160"/>
        <end position="179"/>
    </location>
</feature>
<evidence type="ECO:0000313" key="2">
    <source>
        <dbReference type="EMBL" id="ACI28854.1"/>
    </source>
</evidence>
<keyword evidence="3" id="KW-1185">Reference proteome</keyword>
<dbReference type="OrthoDB" id="4590at10239"/>
<accession>B6D667</accession>
<evidence type="ECO:0000256" key="1">
    <source>
        <dbReference type="SAM" id="MobiDB-lite"/>
    </source>
</evidence>
<reference evidence="2 3" key="1">
    <citation type="submission" date="2008-06" db="EMBL/GenBank/DDBJ databases">
        <title>Complete nucleotide sequence analysis of the Agrotis ipsilon multiple nucleopolyhedrovirus.</title>
        <authorList>
            <person name="Harrison R.L."/>
        </authorList>
    </citation>
    <scope>NUCLEOTIDE SEQUENCE [LARGE SCALE GENOMIC DNA]</scope>
    <source>
        <strain evidence="2 3">Illinois</strain>
    </source>
</reference>